<dbReference type="InterPro" id="IPR003474">
    <property type="entry name" value="Glcn_transporter"/>
</dbReference>
<evidence type="ECO:0000256" key="1">
    <source>
        <dbReference type="SAM" id="Phobius"/>
    </source>
</evidence>
<evidence type="ECO:0000313" key="3">
    <source>
        <dbReference type="Proteomes" id="UP000261231"/>
    </source>
</evidence>
<dbReference type="OrthoDB" id="86125at2"/>
<feature type="transmembrane region" description="Helical" evidence="1">
    <location>
        <begin position="408"/>
        <end position="433"/>
    </location>
</feature>
<evidence type="ECO:0000313" key="2">
    <source>
        <dbReference type="EMBL" id="RGC44444.1"/>
    </source>
</evidence>
<feature type="transmembrane region" description="Helical" evidence="1">
    <location>
        <begin position="232"/>
        <end position="250"/>
    </location>
</feature>
<dbReference type="EMBL" id="QVFD01000015">
    <property type="protein sequence ID" value="RGC44444.1"/>
    <property type="molecule type" value="Genomic_DNA"/>
</dbReference>
<feature type="transmembrane region" description="Helical" evidence="1">
    <location>
        <begin position="58"/>
        <end position="76"/>
    </location>
</feature>
<dbReference type="PANTHER" id="PTHR30354:SF7">
    <property type="entry name" value="BLL7963 PROTEIN"/>
    <property type="match status" value="1"/>
</dbReference>
<dbReference type="RefSeq" id="WP_117541185.1">
    <property type="nucleotide sequence ID" value="NZ_QVFD01000015.1"/>
</dbReference>
<keyword evidence="3" id="KW-1185">Reference proteome</keyword>
<keyword evidence="1" id="KW-0472">Membrane</keyword>
<proteinExistence type="predicted"/>
<reference evidence="2 3" key="1">
    <citation type="submission" date="2018-08" db="EMBL/GenBank/DDBJ databases">
        <title>A genome reference for cultivated species of the human gut microbiota.</title>
        <authorList>
            <person name="Zou Y."/>
            <person name="Xue W."/>
            <person name="Luo G."/>
        </authorList>
    </citation>
    <scope>NUCLEOTIDE SEQUENCE [LARGE SCALE GENOMIC DNA]</scope>
    <source>
        <strain evidence="2 3">AM28-39</strain>
    </source>
</reference>
<feature type="transmembrane region" description="Helical" evidence="1">
    <location>
        <begin position="294"/>
        <end position="316"/>
    </location>
</feature>
<name>A0A3E2XJ49_9FIRM</name>
<accession>A0A3E2XJ49</accession>
<dbReference type="GO" id="GO:0015128">
    <property type="term" value="F:gluconate transmembrane transporter activity"/>
    <property type="evidence" value="ECO:0007669"/>
    <property type="project" value="InterPro"/>
</dbReference>
<protein>
    <submittedName>
        <fullName evidence="2">GntP family permease</fullName>
    </submittedName>
</protein>
<feature type="transmembrane region" description="Helical" evidence="1">
    <location>
        <begin position="328"/>
        <end position="353"/>
    </location>
</feature>
<feature type="transmembrane region" description="Helical" evidence="1">
    <location>
        <begin position="7"/>
        <end position="38"/>
    </location>
</feature>
<keyword evidence="1" id="KW-0812">Transmembrane</keyword>
<feature type="transmembrane region" description="Helical" evidence="1">
    <location>
        <begin position="257"/>
        <end position="274"/>
    </location>
</feature>
<dbReference type="GO" id="GO:0005886">
    <property type="term" value="C:plasma membrane"/>
    <property type="evidence" value="ECO:0007669"/>
    <property type="project" value="TreeGrafter"/>
</dbReference>
<dbReference type="PANTHER" id="PTHR30354">
    <property type="entry name" value="GNT FAMILY GLUCONATE TRANSPORTER"/>
    <property type="match status" value="1"/>
</dbReference>
<dbReference type="Proteomes" id="UP000261231">
    <property type="component" value="Unassembled WGS sequence"/>
</dbReference>
<feature type="transmembrane region" description="Helical" evidence="1">
    <location>
        <begin position="97"/>
        <end position="127"/>
    </location>
</feature>
<gene>
    <name evidence="2" type="ORF">DW747_13165</name>
</gene>
<comment type="caution">
    <text evidence="2">The sequence shown here is derived from an EMBL/GenBank/DDBJ whole genome shotgun (WGS) entry which is preliminary data.</text>
</comment>
<sequence>MLQVLFVFLTLALVIFLVFKKWNIILVSIVAAAVLAILDGQNILTALTDTFMSGASTYVKNFFLLFCVSALFGKVMEETGAAAAIAKWLTKLLGEKFAILGVFFAGMLLTYGGISALVIAFTMYPIALAVFKSANLPRRLIPGVIAAGCFTFAATAFPGTPQTINLIPPQYIGTTVNAAPFLGIICGLIGTFLLVIYVYHEGAAARKKGDGFEADENTLKILAEAEKLGDGVNPILALVPIIVIIVLLVAAKMNAHIALLIGSILCAVLFHKNLKLSGIQDLLVAAIGSGTNAVITTGCIVGYGTVVSASAGYAILSDALIHMGGNPLVSFGIATTVLAGAAGSGTGGLAIAMSNIAPEYIAMGVNPEVLHRIGTMAATGLDSLPHSGAVVVLLTLCGMTHKDSYKQIFVTTVVITLIVAFIGIAIGSVMYPIG</sequence>
<keyword evidence="1" id="KW-1133">Transmembrane helix</keyword>
<feature type="transmembrane region" description="Helical" evidence="1">
    <location>
        <begin position="139"/>
        <end position="157"/>
    </location>
</feature>
<feature type="transmembrane region" description="Helical" evidence="1">
    <location>
        <begin position="178"/>
        <end position="199"/>
    </location>
</feature>
<dbReference type="AlphaFoldDB" id="A0A3E2XJ49"/>
<organism evidence="2 3">
    <name type="scientific">Coprococcus catus</name>
    <dbReference type="NCBI Taxonomy" id="116085"/>
    <lineage>
        <taxon>Bacteria</taxon>
        <taxon>Bacillati</taxon>
        <taxon>Bacillota</taxon>
        <taxon>Clostridia</taxon>
        <taxon>Lachnospirales</taxon>
        <taxon>Lachnospiraceae</taxon>
        <taxon>Coprococcus</taxon>
    </lineage>
</organism>